<proteinExistence type="inferred from homology"/>
<dbReference type="CDD" id="cd01131">
    <property type="entry name" value="PilT"/>
    <property type="match status" value="1"/>
</dbReference>
<dbReference type="InterPro" id="IPR001482">
    <property type="entry name" value="T2SS/T4SS_dom"/>
</dbReference>
<reference evidence="3 4" key="1">
    <citation type="journal article" date="2015" name="Nature">
        <title>rRNA introns, odd ribosomes, and small enigmatic genomes across a large radiation of phyla.</title>
        <authorList>
            <person name="Brown C.T."/>
            <person name="Hug L.A."/>
            <person name="Thomas B.C."/>
            <person name="Sharon I."/>
            <person name="Castelle C.J."/>
            <person name="Singh A."/>
            <person name="Wilkins M.J."/>
            <person name="Williams K.H."/>
            <person name="Banfield J.F."/>
        </authorList>
    </citation>
    <scope>NUCLEOTIDE SEQUENCE [LARGE SCALE GENOMIC DNA]</scope>
</reference>
<evidence type="ECO:0000256" key="1">
    <source>
        <dbReference type="ARBA" id="ARBA00006611"/>
    </source>
</evidence>
<dbReference type="NCBIfam" id="TIGR01420">
    <property type="entry name" value="pilT_fam"/>
    <property type="match status" value="1"/>
</dbReference>
<dbReference type="SUPFAM" id="SSF52540">
    <property type="entry name" value="P-loop containing nucleoside triphosphate hydrolases"/>
    <property type="match status" value="1"/>
</dbReference>
<dbReference type="PANTHER" id="PTHR30486">
    <property type="entry name" value="TWITCHING MOTILITY PROTEIN PILT"/>
    <property type="match status" value="1"/>
</dbReference>
<dbReference type="InterPro" id="IPR027417">
    <property type="entry name" value="P-loop_NTPase"/>
</dbReference>
<dbReference type="AlphaFoldDB" id="A0A837IN87"/>
<dbReference type="InterPro" id="IPR006321">
    <property type="entry name" value="PilT/PilU"/>
</dbReference>
<feature type="domain" description="Bacterial type II secretion system protein E" evidence="2">
    <location>
        <begin position="73"/>
        <end position="345"/>
    </location>
</feature>
<dbReference type="Pfam" id="PF00437">
    <property type="entry name" value="T2SSE"/>
    <property type="match status" value="1"/>
</dbReference>
<sequence length="363" mass="40128">MKFRNPSIPPQKEIQELLDITIGEKASDLHLSVGQPPILRISGGLVPLSKKPPITAQFTEEFAQALLTEEQRAKLARDREIDFSYNLEERGARFRGNIFYTMGNLSIALRFIPQDILTIEELNLPSVLHQFTRASQGFVIIAGPSGHGKSTTLASIVDEINRTRAEHIITIEDPIEYVFRDDKSVIDQREVTKDTKNFASALRATFRQDPNVIMVGEMRDAETIATALTAAETGHLVFATLHTNSAAQTVHRIVDSFPAEQQGQIRAQLSGSLLGVVSQRLLPRNQGGLIPACEVLMVNAAAANLIRENKVHELPLVIETSAEEGMISLNRALAALVKIREITMENALRYSLNPAELRTLVRG</sequence>
<name>A0A837IN87_9BACT</name>
<dbReference type="GO" id="GO:0016887">
    <property type="term" value="F:ATP hydrolysis activity"/>
    <property type="evidence" value="ECO:0007669"/>
    <property type="project" value="InterPro"/>
</dbReference>
<gene>
    <name evidence="3" type="ORF">UY25_C0007G0018</name>
</gene>
<dbReference type="Gene3D" id="3.40.50.300">
    <property type="entry name" value="P-loop containing nucleotide triphosphate hydrolases"/>
    <property type="match status" value="1"/>
</dbReference>
<dbReference type="GO" id="GO:0005524">
    <property type="term" value="F:ATP binding"/>
    <property type="evidence" value="ECO:0007669"/>
    <property type="project" value="InterPro"/>
</dbReference>
<accession>A0A837IN87</accession>
<organism evidence="3 4">
    <name type="scientific">Candidatus Yanofskybacteria bacterium GW2011_GWC1_48_11</name>
    <dbReference type="NCBI Taxonomy" id="1619027"/>
    <lineage>
        <taxon>Bacteria</taxon>
        <taxon>Candidatus Yanofskyibacteriota</taxon>
    </lineage>
</organism>
<evidence type="ECO:0000313" key="3">
    <source>
        <dbReference type="EMBL" id="KKU92761.1"/>
    </source>
</evidence>
<dbReference type="InterPro" id="IPR050921">
    <property type="entry name" value="T4SS_GSP_E_ATPase"/>
</dbReference>
<comment type="similarity">
    <text evidence="1">Belongs to the GSP E family.</text>
</comment>
<protein>
    <submittedName>
        <fullName evidence="3">Twitching motility protein</fullName>
    </submittedName>
</protein>
<dbReference type="EMBL" id="LCPH01000007">
    <property type="protein sequence ID" value="KKU92761.1"/>
    <property type="molecule type" value="Genomic_DNA"/>
</dbReference>
<evidence type="ECO:0000313" key="4">
    <source>
        <dbReference type="Proteomes" id="UP000034462"/>
    </source>
</evidence>
<dbReference type="Gene3D" id="3.30.450.90">
    <property type="match status" value="1"/>
</dbReference>
<comment type="caution">
    <text evidence="3">The sequence shown here is derived from an EMBL/GenBank/DDBJ whole genome shotgun (WGS) entry which is preliminary data.</text>
</comment>
<dbReference type="Proteomes" id="UP000034462">
    <property type="component" value="Unassembled WGS sequence"/>
</dbReference>
<evidence type="ECO:0000259" key="2">
    <source>
        <dbReference type="Pfam" id="PF00437"/>
    </source>
</evidence>
<dbReference type="PANTHER" id="PTHR30486:SF16">
    <property type="entry name" value="TWITCHING MOTILITY PROTEIN PILT"/>
    <property type="match status" value="1"/>
</dbReference>